<organism evidence="5 6">
    <name type="scientific">Listeria weihenstephanensis</name>
    <dbReference type="NCBI Taxonomy" id="1006155"/>
    <lineage>
        <taxon>Bacteria</taxon>
        <taxon>Bacillati</taxon>
        <taxon>Bacillota</taxon>
        <taxon>Bacilli</taxon>
        <taxon>Bacillales</taxon>
        <taxon>Listeriaceae</taxon>
        <taxon>Listeria</taxon>
    </lineage>
</organism>
<dbReference type="EMBL" id="CP011102">
    <property type="protein sequence ID" value="AQY51508.1"/>
    <property type="molecule type" value="Genomic_DNA"/>
</dbReference>
<keyword evidence="2" id="KW-0238">DNA-binding</keyword>
<dbReference type="GO" id="GO:0003677">
    <property type="term" value="F:DNA binding"/>
    <property type="evidence" value="ECO:0007669"/>
    <property type="project" value="UniProtKB-KW"/>
</dbReference>
<evidence type="ECO:0000313" key="5">
    <source>
        <dbReference type="EMBL" id="AQY51508.1"/>
    </source>
</evidence>
<dbReference type="SMART" id="SM00530">
    <property type="entry name" value="HTH_XRE"/>
    <property type="match status" value="1"/>
</dbReference>
<protein>
    <recommendedName>
        <fullName evidence="4">HTH cro/C1-type domain-containing protein</fullName>
    </recommendedName>
</protein>
<dbReference type="InterPro" id="IPR001387">
    <property type="entry name" value="Cro/C1-type_HTH"/>
</dbReference>
<evidence type="ECO:0000313" key="6">
    <source>
        <dbReference type="Proteomes" id="UP000223060"/>
    </source>
</evidence>
<dbReference type="InterPro" id="IPR010982">
    <property type="entry name" value="Lambda_DNA-bd_dom_sf"/>
</dbReference>
<dbReference type="InterPro" id="IPR032758">
    <property type="entry name" value="MqsA/HigA-2"/>
</dbReference>
<dbReference type="Gene3D" id="1.10.260.40">
    <property type="entry name" value="lambda repressor-like DNA-binding domains"/>
    <property type="match status" value="1"/>
</dbReference>
<proteinExistence type="predicted"/>
<dbReference type="Proteomes" id="UP000223060">
    <property type="component" value="Chromosome"/>
</dbReference>
<reference evidence="6" key="1">
    <citation type="submission" date="2015-03" db="EMBL/GenBank/DDBJ databases">
        <authorList>
            <person name="Ferrari E."/>
            <person name="Walter M.C."/>
            <person name="Huptas C."/>
            <person name="Scherer S."/>
            <person name="Mueller-Herbst S."/>
        </authorList>
    </citation>
    <scope>NUCLEOTIDE SEQUENCE [LARGE SCALE GENOMIC DNA]</scope>
    <source>
        <strain evidence="6">LWP01</strain>
    </source>
</reference>
<evidence type="ECO:0000259" key="4">
    <source>
        <dbReference type="PROSITE" id="PS50943"/>
    </source>
</evidence>
<name>A0A1S7FVN6_9LIST</name>
<dbReference type="CDD" id="cd00093">
    <property type="entry name" value="HTH_XRE"/>
    <property type="match status" value="1"/>
</dbReference>
<accession>A0A1S7FVN6</accession>
<dbReference type="PANTHER" id="PTHR36511">
    <property type="entry name" value="MERR FAMILY BACTERIAL REGULATORY PROTEIN"/>
    <property type="match status" value="1"/>
</dbReference>
<dbReference type="KEGG" id="lwi:UE46_11000"/>
<feature type="domain" description="HTH cro/C1-type" evidence="4">
    <location>
        <begin position="45"/>
        <end position="98"/>
    </location>
</feature>
<dbReference type="PANTHER" id="PTHR36511:SF4">
    <property type="entry name" value="ANTITOXIN MQSA"/>
    <property type="match status" value="1"/>
</dbReference>
<dbReference type="SUPFAM" id="SSF47413">
    <property type="entry name" value="lambda repressor-like DNA-binding domains"/>
    <property type="match status" value="1"/>
</dbReference>
<dbReference type="InterPro" id="IPR052359">
    <property type="entry name" value="HTH-type_reg/antitoxin"/>
</dbReference>
<dbReference type="Pfam" id="PF15731">
    <property type="entry name" value="MqsA_antitoxin"/>
    <property type="match status" value="1"/>
</dbReference>
<keyword evidence="3" id="KW-0804">Transcription</keyword>
<sequence>MDMTELFDSLEKGLKQAIAHADNTKKARTKKILITELPTYSAKDIKGFRQKVELTQSAFAELMGISKKTVEAWENGRNSPNGSATRLLQIIDSNPEVLMDELTIENEAIVN</sequence>
<evidence type="ECO:0000256" key="3">
    <source>
        <dbReference type="ARBA" id="ARBA00023163"/>
    </source>
</evidence>
<keyword evidence="1" id="KW-0805">Transcription regulation</keyword>
<evidence type="ECO:0000256" key="2">
    <source>
        <dbReference type="ARBA" id="ARBA00023125"/>
    </source>
</evidence>
<evidence type="ECO:0000256" key="1">
    <source>
        <dbReference type="ARBA" id="ARBA00023015"/>
    </source>
</evidence>
<dbReference type="PROSITE" id="PS50943">
    <property type="entry name" value="HTH_CROC1"/>
    <property type="match status" value="1"/>
</dbReference>
<gene>
    <name evidence="5" type="ORF">UE46_11000</name>
</gene>
<dbReference type="AlphaFoldDB" id="A0A1S7FVN6"/>
<keyword evidence="6" id="KW-1185">Reference proteome</keyword>